<comment type="caution">
    <text evidence="6">The sequence shown here is derived from an EMBL/GenBank/DDBJ whole genome shotgun (WGS) entry which is preliminary data.</text>
</comment>
<dbReference type="InterPro" id="IPR036890">
    <property type="entry name" value="HATPase_C_sf"/>
</dbReference>
<gene>
    <name evidence="6" type="ORF">KIN_37550</name>
</gene>
<dbReference type="InterPro" id="IPR005467">
    <property type="entry name" value="His_kinase_dom"/>
</dbReference>
<keyword evidence="4" id="KW-0472">Membrane</keyword>
<evidence type="ECO:0000313" key="7">
    <source>
        <dbReference type="Proteomes" id="UP000436822"/>
    </source>
</evidence>
<dbReference type="CDD" id="cd00082">
    <property type="entry name" value="HisKA"/>
    <property type="match status" value="1"/>
</dbReference>
<feature type="transmembrane region" description="Helical" evidence="4">
    <location>
        <begin position="83"/>
        <end position="104"/>
    </location>
</feature>
<evidence type="ECO:0000256" key="3">
    <source>
        <dbReference type="ARBA" id="ARBA00022553"/>
    </source>
</evidence>
<dbReference type="InterPro" id="IPR004358">
    <property type="entry name" value="Sig_transdc_His_kin-like_C"/>
</dbReference>
<dbReference type="InterPro" id="IPR003594">
    <property type="entry name" value="HATPase_dom"/>
</dbReference>
<keyword evidence="3" id="KW-0597">Phosphoprotein</keyword>
<dbReference type="SUPFAM" id="SSF47384">
    <property type="entry name" value="Homodimeric domain of signal transducing histidine kinase"/>
    <property type="match status" value="1"/>
</dbReference>
<dbReference type="GO" id="GO:0000155">
    <property type="term" value="F:phosphorelay sensor kinase activity"/>
    <property type="evidence" value="ECO:0007669"/>
    <property type="project" value="InterPro"/>
</dbReference>
<dbReference type="PRINTS" id="PR00344">
    <property type="entry name" value="BCTRLSENSOR"/>
</dbReference>
<dbReference type="Pfam" id="PF02518">
    <property type="entry name" value="HATPase_c"/>
    <property type="match status" value="1"/>
</dbReference>
<evidence type="ECO:0000256" key="1">
    <source>
        <dbReference type="ARBA" id="ARBA00000085"/>
    </source>
</evidence>
<sequence length="471" mass="51558">MQLPIPSQSNVQADDIRTLGAIFSFKTPEFTARLVILTVSAILMTFFMGYPIFVYWLLAYTLALALTAYLVHRLTVDQTRRVYRAVITSELVSTSIFIALPIYLWSQPGVFLNFAGTALILGALLNSFTQRSTIRELAIIDGVTNSIIIIYLGALFLGPPEIGHVRWVGPIIAAGTLAYYVTVLRDVFGLRRTTLEVNRRSLEAQKMEAVGRLTGGVAHDFNNILTVVMGNLDLYREIKDQKERDELVESSLAAAGRASKLVSHLLAFSRKSVLLSKAFDIHVFLDEFMDLARGILPDVIEADVFISPDTPAVKLDRNQLENALLNLVINARDAMPAGGKLTISVRPLSKDDFKVFDLPKGRYVTIEIADTGRGIPSDILSRVFDPFFTTKPIGEGSGLGLSMAHGFVEQSGGQIRIESAVDRGTKITLILPALADDEMIHPTAGDVEMHTPTLSVSAAHAAPLPHRADLS</sequence>
<organism evidence="6 7">
    <name type="scientific">Litoreibacter roseus</name>
    <dbReference type="NCBI Taxonomy" id="2601869"/>
    <lineage>
        <taxon>Bacteria</taxon>
        <taxon>Pseudomonadati</taxon>
        <taxon>Pseudomonadota</taxon>
        <taxon>Alphaproteobacteria</taxon>
        <taxon>Rhodobacterales</taxon>
        <taxon>Roseobacteraceae</taxon>
        <taxon>Litoreibacter</taxon>
    </lineage>
</organism>
<evidence type="ECO:0000259" key="5">
    <source>
        <dbReference type="PROSITE" id="PS50109"/>
    </source>
</evidence>
<proteinExistence type="predicted"/>
<dbReference type="Gene3D" id="3.30.565.10">
    <property type="entry name" value="Histidine kinase-like ATPase, C-terminal domain"/>
    <property type="match status" value="1"/>
</dbReference>
<dbReference type="PANTHER" id="PTHR43065:SF42">
    <property type="entry name" value="TWO-COMPONENT SENSOR PPRA"/>
    <property type="match status" value="1"/>
</dbReference>
<comment type="catalytic activity">
    <reaction evidence="1">
        <text>ATP + protein L-histidine = ADP + protein N-phospho-L-histidine.</text>
        <dbReference type="EC" id="2.7.13.3"/>
    </reaction>
</comment>
<dbReference type="SMART" id="SM00388">
    <property type="entry name" value="HisKA"/>
    <property type="match status" value="1"/>
</dbReference>
<keyword evidence="7" id="KW-1185">Reference proteome</keyword>
<name>A0A6N6JK27_9RHOB</name>
<dbReference type="EC" id="2.7.13.3" evidence="2"/>
<feature type="domain" description="Histidine kinase" evidence="5">
    <location>
        <begin position="216"/>
        <end position="435"/>
    </location>
</feature>
<dbReference type="EMBL" id="BLJE01000005">
    <property type="protein sequence ID" value="GFE66681.1"/>
    <property type="molecule type" value="Genomic_DNA"/>
</dbReference>
<dbReference type="Gene3D" id="1.10.287.130">
    <property type="match status" value="1"/>
</dbReference>
<dbReference type="PANTHER" id="PTHR43065">
    <property type="entry name" value="SENSOR HISTIDINE KINASE"/>
    <property type="match status" value="1"/>
</dbReference>
<feature type="transmembrane region" description="Helical" evidence="4">
    <location>
        <begin position="137"/>
        <end position="158"/>
    </location>
</feature>
<dbReference type="SMART" id="SM00387">
    <property type="entry name" value="HATPase_c"/>
    <property type="match status" value="1"/>
</dbReference>
<feature type="transmembrane region" description="Helical" evidence="4">
    <location>
        <begin position="110"/>
        <end position="128"/>
    </location>
</feature>
<keyword evidence="4" id="KW-0812">Transmembrane</keyword>
<dbReference type="InterPro" id="IPR036097">
    <property type="entry name" value="HisK_dim/P_sf"/>
</dbReference>
<protein>
    <recommendedName>
        <fullName evidence="2">histidine kinase</fullName>
        <ecNumber evidence="2">2.7.13.3</ecNumber>
    </recommendedName>
</protein>
<reference evidence="6 7" key="1">
    <citation type="submission" date="2019-12" db="EMBL/GenBank/DDBJ databases">
        <title>Litoreibacter badius sp. nov., a novel bacteriochlorophyll a-containing bacterium in the genus Litoreibacter.</title>
        <authorList>
            <person name="Kanamuro M."/>
            <person name="Takabe Y."/>
            <person name="Mori K."/>
            <person name="Takaichi S."/>
            <person name="Hanada S."/>
        </authorList>
    </citation>
    <scope>NUCLEOTIDE SEQUENCE [LARGE SCALE GENOMIC DNA]</scope>
    <source>
        <strain evidence="6 7">K6</strain>
    </source>
</reference>
<dbReference type="PROSITE" id="PS50109">
    <property type="entry name" value="HIS_KIN"/>
    <property type="match status" value="1"/>
</dbReference>
<dbReference type="SUPFAM" id="SSF55874">
    <property type="entry name" value="ATPase domain of HSP90 chaperone/DNA topoisomerase II/histidine kinase"/>
    <property type="match status" value="1"/>
</dbReference>
<dbReference type="InterPro" id="IPR003661">
    <property type="entry name" value="HisK_dim/P_dom"/>
</dbReference>
<feature type="transmembrane region" description="Helical" evidence="4">
    <location>
        <begin position="53"/>
        <end position="71"/>
    </location>
</feature>
<dbReference type="Pfam" id="PF00512">
    <property type="entry name" value="HisKA"/>
    <property type="match status" value="1"/>
</dbReference>
<feature type="transmembrane region" description="Helical" evidence="4">
    <location>
        <begin position="30"/>
        <end position="47"/>
    </location>
</feature>
<evidence type="ECO:0000256" key="4">
    <source>
        <dbReference type="SAM" id="Phobius"/>
    </source>
</evidence>
<keyword evidence="4" id="KW-1133">Transmembrane helix</keyword>
<dbReference type="AlphaFoldDB" id="A0A6N6JK27"/>
<feature type="transmembrane region" description="Helical" evidence="4">
    <location>
        <begin position="164"/>
        <end position="182"/>
    </location>
</feature>
<accession>A0A6N6JK27</accession>
<dbReference type="Proteomes" id="UP000436822">
    <property type="component" value="Unassembled WGS sequence"/>
</dbReference>
<evidence type="ECO:0000256" key="2">
    <source>
        <dbReference type="ARBA" id="ARBA00012438"/>
    </source>
</evidence>
<evidence type="ECO:0000313" key="6">
    <source>
        <dbReference type="EMBL" id="GFE66681.1"/>
    </source>
</evidence>